<evidence type="ECO:0000256" key="3">
    <source>
        <dbReference type="ARBA" id="ARBA00022801"/>
    </source>
</evidence>
<evidence type="ECO:0000259" key="5">
    <source>
        <dbReference type="PROSITE" id="PS51700"/>
    </source>
</evidence>
<dbReference type="PROSITE" id="PS51700">
    <property type="entry name" value="SEPARIN"/>
    <property type="match status" value="1"/>
</dbReference>
<accession>A0A1I7Z0Z1</accession>
<dbReference type="InterPro" id="IPR005314">
    <property type="entry name" value="Peptidase_C50"/>
</dbReference>
<dbReference type="GO" id="GO:0004197">
    <property type="term" value="F:cysteine-type endopeptidase activity"/>
    <property type="evidence" value="ECO:0007669"/>
    <property type="project" value="InterPro"/>
</dbReference>
<dbReference type="GO" id="GO:0005737">
    <property type="term" value="C:cytoplasm"/>
    <property type="evidence" value="ECO:0007669"/>
    <property type="project" value="TreeGrafter"/>
</dbReference>
<dbReference type="AlphaFoldDB" id="A0A1I7Z0Z1"/>
<sequence length="1108" mass="125392">MPEQCDNKYEVKVNRTVEYCAGVLHRYFFKIGVVQEKVHNAWTKHITGGFSFIQDVVGDKHVDLINVLAQAYVTDFSGSNYIQLVCDVWMRLPAKYLQNATLQNEQKIKITAIGKILASLLILNAEYQKAVIVLRDIVQIDPSDVTSRLVSLKLLAQLGEWDVLGHLLAEEKNLQAGSRDHNNILKLLELLHRVHTLNKNMSSLTICNGTSEYIAEKSTTFGECEAAAIAYKIRIAGSRLPYADLQKIGDPIANRKHELRNSHILAKSRIPSFFNENGRNLLLRTYYKTEEFQKLMTTVGSTALLKSCADLATFFDTTRTYISDCLDSGLLKESACHAVTHLRDTLRLAVPIHLLRSTSLYIGVRQYSPEFLVRARECTEILLSHNAGKEKQHELKQKTIGKETRKSSSQSSVRVIETHKKDCTCLFCSTSVFSTVFRLEVGIAKLAHALYRNPDCEKFYHVWTEQTLPLFSDENALFRSKFPGCKSDRLNAEQSTSYVEAIARWALTLLPQHVAKPKVQELINEALEHACGNAISLRPTWLLLKQLTRLHEPAKAILTDQENDLAIIERSMNSMSFDQPTTPARGRPRRTTKTVKKYAELSEEVLVARDEEFLAFNHLMIREWRTRICSYLAQHCKDPFEKAYFLAETTLCGLRQNIRAHFSSEKETYFHSSVDDFRNDVANIPEDLTVVQLFVDHNKILWFSRIHSKIQPLTIPIADLTSSTVIDKMQKLLDENKETVNNQDSKTFWRSRKALDHKLERILVDVQNEWFGPLVHFLLPYSAKLPSTSVTQLAKSGLSKDSCKSLICAASCSNSKEEWLPLVKIICELERIPYEPVITIASTIYDKLDLVQQEAIEKAVMDKFTILNLPPELSFIHFESTAFLQDYPLICRIPSFKLFCNLINNTESVPKPVNGRKSYFVLNPGGDLPDTEKRVGSVVESYKFDGITGVVPESAQITAVLNKYDVFFYIGHGSGGRYFGRHIIRSSKCRAVSILMGCDSAAITLEGPGFDGQSVVYDYLIARCPCVVGCLWMVTDGEIDRYFVALLDYCFSHLQAKSIEDVAKKITTKRGYRTLLRGIAKAREKCHLKYLTGGAVVSYGLPVVSQIV</sequence>
<protein>
    <recommendedName>
        <fullName evidence="2">separase</fullName>
        <ecNumber evidence="2">3.4.22.49</ecNumber>
    </recommendedName>
</protein>
<dbReference type="PANTHER" id="PTHR12792:SF0">
    <property type="entry name" value="SEPARIN"/>
    <property type="match status" value="1"/>
</dbReference>
<dbReference type="EC" id="3.4.22.49" evidence="2"/>
<keyword evidence="3" id="KW-0378">Hydrolase</keyword>
<evidence type="ECO:0000256" key="1">
    <source>
        <dbReference type="ARBA" id="ARBA00000451"/>
    </source>
</evidence>
<dbReference type="Proteomes" id="UP000095287">
    <property type="component" value="Unplaced"/>
</dbReference>
<evidence type="ECO:0000256" key="4">
    <source>
        <dbReference type="ARBA" id="ARBA00022829"/>
    </source>
</evidence>
<organism evidence="6 7">
    <name type="scientific">Steinernema glaseri</name>
    <dbReference type="NCBI Taxonomy" id="37863"/>
    <lineage>
        <taxon>Eukaryota</taxon>
        <taxon>Metazoa</taxon>
        <taxon>Ecdysozoa</taxon>
        <taxon>Nematoda</taxon>
        <taxon>Chromadorea</taxon>
        <taxon>Rhabditida</taxon>
        <taxon>Tylenchina</taxon>
        <taxon>Panagrolaimomorpha</taxon>
        <taxon>Strongyloidoidea</taxon>
        <taxon>Steinernematidae</taxon>
        <taxon>Steinernema</taxon>
    </lineage>
</organism>
<keyword evidence="4" id="KW-0159">Chromosome partition</keyword>
<dbReference type="WBParaSite" id="L893_g2173.t1">
    <property type="protein sequence ID" value="L893_g2173.t1"/>
    <property type="gene ID" value="L893_g2173"/>
</dbReference>
<keyword evidence="6" id="KW-1185">Reference proteome</keyword>
<dbReference type="Pfam" id="PF03568">
    <property type="entry name" value="Separin_C"/>
    <property type="match status" value="1"/>
</dbReference>
<name>A0A1I7Z0Z1_9BILA</name>
<dbReference type="GO" id="GO:0005634">
    <property type="term" value="C:nucleus"/>
    <property type="evidence" value="ECO:0007669"/>
    <property type="project" value="InterPro"/>
</dbReference>
<proteinExistence type="predicted"/>
<reference evidence="7" key="1">
    <citation type="submission" date="2016-11" db="UniProtKB">
        <authorList>
            <consortium name="WormBaseParasite"/>
        </authorList>
    </citation>
    <scope>IDENTIFICATION</scope>
</reference>
<evidence type="ECO:0000256" key="2">
    <source>
        <dbReference type="ARBA" id="ARBA00012489"/>
    </source>
</evidence>
<comment type="catalytic activity">
    <reaction evidence="1">
        <text>All bonds known to be hydrolyzed by this endopeptidase have arginine in P1 and an acidic residue in P4. P6 is often occupied by an acidic residue or by a hydroxy-amino-acid residue, the phosphorylation of which enhances cleavage.</text>
        <dbReference type="EC" id="3.4.22.49"/>
    </reaction>
</comment>
<dbReference type="GO" id="GO:0005813">
    <property type="term" value="C:centrosome"/>
    <property type="evidence" value="ECO:0007669"/>
    <property type="project" value="TreeGrafter"/>
</dbReference>
<dbReference type="GO" id="GO:0006508">
    <property type="term" value="P:proteolysis"/>
    <property type="evidence" value="ECO:0007669"/>
    <property type="project" value="InterPro"/>
</dbReference>
<dbReference type="GO" id="GO:0051307">
    <property type="term" value="P:meiotic chromosome separation"/>
    <property type="evidence" value="ECO:0007669"/>
    <property type="project" value="TreeGrafter"/>
</dbReference>
<evidence type="ECO:0000313" key="7">
    <source>
        <dbReference type="WBParaSite" id="L893_g2173.t1"/>
    </source>
</evidence>
<dbReference type="PANTHER" id="PTHR12792">
    <property type="entry name" value="EXTRA SPINDLE POLES 1-RELATED"/>
    <property type="match status" value="1"/>
</dbReference>
<dbReference type="InterPro" id="IPR030397">
    <property type="entry name" value="SEPARIN_core_dom"/>
</dbReference>
<evidence type="ECO:0000313" key="6">
    <source>
        <dbReference type="Proteomes" id="UP000095287"/>
    </source>
</evidence>
<dbReference type="GO" id="GO:0072686">
    <property type="term" value="C:mitotic spindle"/>
    <property type="evidence" value="ECO:0007669"/>
    <property type="project" value="TreeGrafter"/>
</dbReference>
<feature type="domain" description="Peptidase C50" evidence="5">
    <location>
        <begin position="915"/>
        <end position="1009"/>
    </location>
</feature>